<dbReference type="AlphaFoldDB" id="A0A918VZ85"/>
<proteinExistence type="predicted"/>
<dbReference type="EMBL" id="BMZE01000006">
    <property type="protein sequence ID" value="GHA39100.1"/>
    <property type="molecule type" value="Genomic_DNA"/>
</dbReference>
<reference evidence="1" key="1">
    <citation type="journal article" date="2014" name="Int. J. Syst. Evol. Microbiol.">
        <title>Complete genome sequence of Corynebacterium casei LMG S-19264T (=DSM 44701T), isolated from a smear-ripened cheese.</title>
        <authorList>
            <consortium name="US DOE Joint Genome Institute (JGI-PGF)"/>
            <person name="Walter F."/>
            <person name="Albersmeier A."/>
            <person name="Kalinowski J."/>
            <person name="Ruckert C."/>
        </authorList>
    </citation>
    <scope>NUCLEOTIDE SEQUENCE</scope>
    <source>
        <strain evidence="1">KCTC 32437</strain>
    </source>
</reference>
<evidence type="ECO:0000313" key="2">
    <source>
        <dbReference type="Proteomes" id="UP000646579"/>
    </source>
</evidence>
<reference evidence="1" key="2">
    <citation type="submission" date="2020-09" db="EMBL/GenBank/DDBJ databases">
        <authorList>
            <person name="Sun Q."/>
            <person name="Kim S."/>
        </authorList>
    </citation>
    <scope>NUCLEOTIDE SEQUENCE</scope>
    <source>
        <strain evidence="1">KCTC 32437</strain>
    </source>
</reference>
<organism evidence="1 2">
    <name type="scientific">Devosia pacifica</name>
    <dbReference type="NCBI Taxonomy" id="1335967"/>
    <lineage>
        <taxon>Bacteria</taxon>
        <taxon>Pseudomonadati</taxon>
        <taxon>Pseudomonadota</taxon>
        <taxon>Alphaproteobacteria</taxon>
        <taxon>Hyphomicrobiales</taxon>
        <taxon>Devosiaceae</taxon>
        <taxon>Devosia</taxon>
    </lineage>
</organism>
<keyword evidence="2" id="KW-1185">Reference proteome</keyword>
<accession>A0A918VZ85</accession>
<sequence length="156" mass="16726">MSLTTIQFTQEQARDIAEVSPGDVRAWRKAVPYLAAKPGKAARFTFADLVGLAITSELTNRFGARISDIGASVDKLFHELADARPAHLEGIVALIGSASAYLLPIGDFSARQISEPTLIVPCDPIVSQISARMMPSTPSAAQRELPFPPQILKAGR</sequence>
<gene>
    <name evidence="1" type="ORF">GCM10007989_38590</name>
</gene>
<dbReference type="RefSeq" id="WP_189427438.1">
    <property type="nucleotide sequence ID" value="NZ_BMZE01000006.1"/>
</dbReference>
<evidence type="ECO:0008006" key="3">
    <source>
        <dbReference type="Google" id="ProtNLM"/>
    </source>
</evidence>
<comment type="caution">
    <text evidence="1">The sequence shown here is derived from an EMBL/GenBank/DDBJ whole genome shotgun (WGS) entry which is preliminary data.</text>
</comment>
<evidence type="ECO:0000313" key="1">
    <source>
        <dbReference type="EMBL" id="GHA39100.1"/>
    </source>
</evidence>
<name>A0A918VZ85_9HYPH</name>
<protein>
    <recommendedName>
        <fullName evidence="3">HTH merR-type domain-containing protein</fullName>
    </recommendedName>
</protein>
<dbReference type="Proteomes" id="UP000646579">
    <property type="component" value="Unassembled WGS sequence"/>
</dbReference>